<sequence length="76" mass="8597">MVKLSLLFLIFILITGFFIQSSTADSEIGFTCRSCLMHSQLNYGECLLANQEPENDCRTRYHILLFECIDAGCANI</sequence>
<keyword evidence="1" id="KW-0732">Signal</keyword>
<name>F4PHS3_CACFS</name>
<reference evidence="3" key="1">
    <citation type="journal article" date="2011" name="Genome Res.">
        <title>Phylogeny-wide analysis of social amoeba genomes highlights ancient origins for complex intercellular communication.</title>
        <authorList>
            <person name="Heidel A.J."/>
            <person name="Lawal H.M."/>
            <person name="Felder M."/>
            <person name="Schilde C."/>
            <person name="Helps N.R."/>
            <person name="Tunggal B."/>
            <person name="Rivero F."/>
            <person name="John U."/>
            <person name="Schleicher M."/>
            <person name="Eichinger L."/>
            <person name="Platzer M."/>
            <person name="Noegel A.A."/>
            <person name="Schaap P."/>
            <person name="Gloeckner G."/>
        </authorList>
    </citation>
    <scope>NUCLEOTIDE SEQUENCE [LARGE SCALE GENOMIC DNA]</scope>
    <source>
        <strain evidence="3">SH3</strain>
    </source>
</reference>
<evidence type="ECO:0000256" key="1">
    <source>
        <dbReference type="SAM" id="SignalP"/>
    </source>
</evidence>
<gene>
    <name evidence="2" type="ORF">DFA_03505</name>
</gene>
<dbReference type="RefSeq" id="XP_004363108.1">
    <property type="nucleotide sequence ID" value="XM_004363051.1"/>
</dbReference>
<dbReference type="GeneID" id="14876802"/>
<dbReference type="AlphaFoldDB" id="F4PHS3"/>
<proteinExistence type="predicted"/>
<accession>F4PHS3</accession>
<evidence type="ECO:0000313" key="2">
    <source>
        <dbReference type="EMBL" id="EGG25257.1"/>
    </source>
</evidence>
<keyword evidence="3" id="KW-1185">Reference proteome</keyword>
<dbReference type="EMBL" id="GL883006">
    <property type="protein sequence ID" value="EGG25257.1"/>
    <property type="molecule type" value="Genomic_DNA"/>
</dbReference>
<dbReference type="KEGG" id="dfa:DFA_03505"/>
<feature type="chain" id="PRO_5003313148" evidence="1">
    <location>
        <begin position="25"/>
        <end position="76"/>
    </location>
</feature>
<organism evidence="2 3">
    <name type="scientific">Cavenderia fasciculata</name>
    <name type="common">Slime mold</name>
    <name type="synonym">Dictyostelium fasciculatum</name>
    <dbReference type="NCBI Taxonomy" id="261658"/>
    <lineage>
        <taxon>Eukaryota</taxon>
        <taxon>Amoebozoa</taxon>
        <taxon>Evosea</taxon>
        <taxon>Eumycetozoa</taxon>
        <taxon>Dictyostelia</taxon>
        <taxon>Acytosteliales</taxon>
        <taxon>Cavenderiaceae</taxon>
        <taxon>Cavenderia</taxon>
    </lineage>
</organism>
<protein>
    <submittedName>
        <fullName evidence="2">Uncharacterized protein</fullName>
    </submittedName>
</protein>
<evidence type="ECO:0000313" key="3">
    <source>
        <dbReference type="Proteomes" id="UP000007797"/>
    </source>
</evidence>
<dbReference type="Proteomes" id="UP000007797">
    <property type="component" value="Unassembled WGS sequence"/>
</dbReference>
<feature type="signal peptide" evidence="1">
    <location>
        <begin position="1"/>
        <end position="24"/>
    </location>
</feature>